<reference evidence="2" key="1">
    <citation type="submission" date="2011-12" db="EMBL/GenBank/DDBJ databases">
        <authorList>
            <consortium name="The Broad Institute Genome Sequencing Platform"/>
            <person name="Russ C."/>
            <person name="Tyler B."/>
            <person name="Panabieres F."/>
            <person name="Shan W."/>
            <person name="Tripathy S."/>
            <person name="Grunwald N."/>
            <person name="Machado M."/>
            <person name="Young S.K."/>
            <person name="Zeng Q."/>
            <person name="Gargeya S."/>
            <person name="Fitzgerald M."/>
            <person name="Haas B."/>
            <person name="Abouelleil A."/>
            <person name="Alvarado L."/>
            <person name="Arachchi H.M."/>
            <person name="Berlin A."/>
            <person name="Chapman S.B."/>
            <person name="Gearin G."/>
            <person name="Goldberg J."/>
            <person name="Griggs A."/>
            <person name="Gujja S."/>
            <person name="Hansen M."/>
            <person name="Heiman D."/>
            <person name="Howarth C."/>
            <person name="Larimer J."/>
            <person name="Lui A."/>
            <person name="MacDonald P.J.P."/>
            <person name="McCowen C."/>
            <person name="Montmayeur A."/>
            <person name="Murphy C."/>
            <person name="Neiman D."/>
            <person name="Pearson M."/>
            <person name="Priest M."/>
            <person name="Roberts A."/>
            <person name="Saif S."/>
            <person name="Shea T."/>
            <person name="Sisk P."/>
            <person name="Stolte C."/>
            <person name="Sykes S."/>
            <person name="Wortman J."/>
            <person name="Nusbaum C."/>
            <person name="Birren B."/>
        </authorList>
    </citation>
    <scope>NUCLEOTIDE SEQUENCE [LARGE SCALE GENOMIC DNA]</scope>
    <source>
        <strain evidence="2">INRA-310</strain>
    </source>
</reference>
<reference evidence="1 2" key="2">
    <citation type="submission" date="2013-11" db="EMBL/GenBank/DDBJ databases">
        <title>The Genome Sequence of Phytophthora parasitica INRA-310.</title>
        <authorList>
            <consortium name="The Broad Institute Genomics Platform"/>
            <person name="Russ C."/>
            <person name="Tyler B."/>
            <person name="Panabieres F."/>
            <person name="Shan W."/>
            <person name="Tripathy S."/>
            <person name="Grunwald N."/>
            <person name="Machado M."/>
            <person name="Johnson C.S."/>
            <person name="Arredondo F."/>
            <person name="Hong C."/>
            <person name="Coffey M."/>
            <person name="Young S.K."/>
            <person name="Zeng Q."/>
            <person name="Gargeya S."/>
            <person name="Fitzgerald M."/>
            <person name="Abouelleil A."/>
            <person name="Alvarado L."/>
            <person name="Chapman S.B."/>
            <person name="Gainer-Dewar J."/>
            <person name="Goldberg J."/>
            <person name="Griggs A."/>
            <person name="Gujja S."/>
            <person name="Hansen M."/>
            <person name="Howarth C."/>
            <person name="Imamovic A."/>
            <person name="Ireland A."/>
            <person name="Larimer J."/>
            <person name="McCowan C."/>
            <person name="Murphy C."/>
            <person name="Pearson M."/>
            <person name="Poon T.W."/>
            <person name="Priest M."/>
            <person name="Roberts A."/>
            <person name="Saif S."/>
            <person name="Shea T."/>
            <person name="Sykes S."/>
            <person name="Wortman J."/>
            <person name="Nusbaum C."/>
            <person name="Birren B."/>
        </authorList>
    </citation>
    <scope>NUCLEOTIDE SEQUENCE [LARGE SCALE GENOMIC DNA]</scope>
    <source>
        <strain evidence="1 2">INRA-310</strain>
    </source>
</reference>
<gene>
    <name evidence="1" type="ORF">PPTG_21472</name>
</gene>
<evidence type="ECO:0000313" key="2">
    <source>
        <dbReference type="Proteomes" id="UP000018817"/>
    </source>
</evidence>
<proteinExistence type="predicted"/>
<accession>W2R279</accession>
<protein>
    <submittedName>
        <fullName evidence="1">Uncharacterized protein</fullName>
    </submittedName>
</protein>
<dbReference type="AlphaFoldDB" id="W2R279"/>
<name>W2R279_PHYN3</name>
<dbReference type="Proteomes" id="UP000018817">
    <property type="component" value="Unassembled WGS sequence"/>
</dbReference>
<dbReference type="EMBL" id="KI669565">
    <property type="protein sequence ID" value="ETN19552.1"/>
    <property type="molecule type" value="Genomic_DNA"/>
</dbReference>
<dbReference type="GeneID" id="20190071"/>
<dbReference type="OrthoDB" id="779927at2759"/>
<organism evidence="1 2">
    <name type="scientific">Phytophthora nicotianae (strain INRA-310)</name>
    <name type="common">Phytophthora parasitica</name>
    <dbReference type="NCBI Taxonomy" id="761204"/>
    <lineage>
        <taxon>Eukaryota</taxon>
        <taxon>Sar</taxon>
        <taxon>Stramenopiles</taxon>
        <taxon>Oomycota</taxon>
        <taxon>Peronosporomycetes</taxon>
        <taxon>Peronosporales</taxon>
        <taxon>Peronosporaceae</taxon>
        <taxon>Phytophthora</taxon>
    </lineage>
</organism>
<dbReference type="VEuPathDB" id="FungiDB:PPTG_21472"/>
<evidence type="ECO:0000313" key="1">
    <source>
        <dbReference type="EMBL" id="ETN19552.1"/>
    </source>
</evidence>
<dbReference type="OMA" id="LNNRHKG"/>
<sequence>MKVYYDKIRKSQEFEVGPLVLLDGRNLNNRHKGFVKTSKLAPRFVGPSPILEKKNQKDANRRQKASKVLLADGTTEGQLVEAVIDY</sequence>
<dbReference type="RefSeq" id="XP_008895731.1">
    <property type="nucleotide sequence ID" value="XM_008897483.1"/>
</dbReference>